<keyword evidence="4" id="KW-1185">Reference proteome</keyword>
<dbReference type="OrthoDB" id="6188167at2"/>
<dbReference type="InterPro" id="IPR012434">
    <property type="entry name" value="DUF1631"/>
</dbReference>
<feature type="compositionally biased region" description="Low complexity" evidence="2">
    <location>
        <begin position="213"/>
        <end position="229"/>
    </location>
</feature>
<dbReference type="EMBL" id="CP011367">
    <property type="protein sequence ID" value="AKJ95585.1"/>
    <property type="molecule type" value="Genomic_DNA"/>
</dbReference>
<feature type="region of interest" description="Disordered" evidence="2">
    <location>
        <begin position="472"/>
        <end position="499"/>
    </location>
</feature>
<feature type="region of interest" description="Disordered" evidence="2">
    <location>
        <begin position="206"/>
        <end position="246"/>
    </location>
</feature>
<evidence type="ECO:0000313" key="4">
    <source>
        <dbReference type="Proteomes" id="UP000064201"/>
    </source>
</evidence>
<accession>A0A0G3G2Y7</accession>
<organism evidence="3 4">
    <name type="scientific">Thioalkalivibrio versutus</name>
    <dbReference type="NCBI Taxonomy" id="106634"/>
    <lineage>
        <taxon>Bacteria</taxon>
        <taxon>Pseudomonadati</taxon>
        <taxon>Pseudomonadota</taxon>
        <taxon>Gammaproteobacteria</taxon>
        <taxon>Chromatiales</taxon>
        <taxon>Ectothiorhodospiraceae</taxon>
        <taxon>Thioalkalivibrio</taxon>
    </lineage>
</organism>
<dbReference type="RefSeq" id="WP_047251477.1">
    <property type="nucleotide sequence ID" value="NZ_CP011367.1"/>
</dbReference>
<dbReference type="Proteomes" id="UP000064201">
    <property type="component" value="Chromosome"/>
</dbReference>
<evidence type="ECO:0000256" key="2">
    <source>
        <dbReference type="SAM" id="MobiDB-lite"/>
    </source>
</evidence>
<dbReference type="PATRIC" id="fig|106634.4.peg.1954"/>
<dbReference type="Pfam" id="PF07793">
    <property type="entry name" value="DUF1631"/>
    <property type="match status" value="2"/>
</dbReference>
<evidence type="ECO:0000256" key="1">
    <source>
        <dbReference type="SAM" id="Coils"/>
    </source>
</evidence>
<protein>
    <recommendedName>
        <fullName evidence="5">Thymidine phosphorylase</fullName>
    </recommendedName>
</protein>
<evidence type="ECO:0008006" key="5">
    <source>
        <dbReference type="Google" id="ProtNLM"/>
    </source>
</evidence>
<feature type="coiled-coil region" evidence="1">
    <location>
        <begin position="393"/>
        <end position="420"/>
    </location>
</feature>
<proteinExistence type="predicted"/>
<name>A0A0G3G2Y7_9GAMM</name>
<feature type="compositionally biased region" description="Low complexity" evidence="2">
    <location>
        <begin position="572"/>
        <end position="584"/>
    </location>
</feature>
<sequence>MAQRHRIPARTLHRVWAPFSKGVQERLETFLGELDDRLMDASERAIDSQRAAQNLALSRQIRMASGAILQRFRDRLHNAILPEEPEHALPATGEHELSLMDAADTEREVALRKLVTGARSVMSAEIDALETVTRDYHLVPTPEDAPWHPHALGEAFLEALEAVPLPPEDCLVLLHWFDRDVMRELQPEMQALMQAFRDAGFAVPEAHARARTRPGATAPASSSAPQAPAGGSGPPPSGPSGATGNWAQFGYQVPVSGQVVANTGVAPGTGAGYGSAAEAVTTVLNSAPPSTLEPFVMDLLQGLFDMILKRDDLNPALREPLSDLQLPLVRIAMRETHFFRDRTHPARQMTGLLLNIALRIDPDLPLEEARGLPLSRLVFENVERVRNAGLGDSEAFNEALTRLQDDLAEVEEKIAHQAADEQAEAQQEERTLEITYNVESTVERTVISMGQDIPDEAREQLMDAWVPLMTAQKTAEARSGDADDTTAAATPGSEATNDNDGMALLHELLALMQAEPDFQASAPLLARIRAFLDRAPLTKEERARIKQDLVSAHLVAAGKRRSAPAEPPSPETGPSTTSTDTAGSAEERMQKARKRAGSRSSSMFDTSPRHADDDPSLMRDHDDEHVEHADNLISGTWIQFTSPAGTRVTRMKLVWRGSHAGRLLFTDAAGRAKRQHSIQGLAHEFRSGRAQIIPEESLFDHLMDQRLGQTA</sequence>
<reference evidence="3 4" key="1">
    <citation type="submission" date="2015-04" db="EMBL/GenBank/DDBJ databases">
        <title>Complete Sequence for the Genome of the Thioalkalivibrio versutus D301.</title>
        <authorList>
            <person name="Mu T."/>
            <person name="Zhou J."/>
            <person name="Xu X."/>
        </authorList>
    </citation>
    <scope>NUCLEOTIDE SEQUENCE [LARGE SCALE GENOMIC DNA]</scope>
    <source>
        <strain evidence="3 4">D301</strain>
    </source>
</reference>
<feature type="region of interest" description="Disordered" evidence="2">
    <location>
        <begin position="556"/>
        <end position="619"/>
    </location>
</feature>
<evidence type="ECO:0000313" key="3">
    <source>
        <dbReference type="EMBL" id="AKJ95585.1"/>
    </source>
</evidence>
<dbReference type="AlphaFoldDB" id="A0A0G3G2Y7"/>
<feature type="compositionally biased region" description="Basic and acidic residues" evidence="2">
    <location>
        <begin position="607"/>
        <end position="619"/>
    </location>
</feature>
<dbReference type="KEGG" id="tvr:TVD_09540"/>
<dbReference type="STRING" id="106634.TVD_09540"/>
<gene>
    <name evidence="3" type="ORF">TVD_09540</name>
</gene>
<keyword evidence="1" id="KW-0175">Coiled coil</keyword>